<keyword evidence="3" id="KW-1185">Reference proteome</keyword>
<gene>
    <name evidence="2" type="ORF">GOMPHAMPRED_004511</name>
</gene>
<reference evidence="2" key="1">
    <citation type="submission" date="2021-03" db="EMBL/GenBank/DDBJ databases">
        <authorList>
            <person name="Tagirdzhanova G."/>
        </authorList>
    </citation>
    <scope>NUCLEOTIDE SEQUENCE</scope>
</reference>
<name>A0A8H3FU33_9LECA</name>
<sequence length="203" mass="23193">MPILEHTDSGYASRPRRSDKSYFDPQINASAKQDDDVATVYSAASSFETVAKDSYVEAMARLLWEEIHPLQVDDLPFKDISALLCDFFGQFALRFGSGNPDDAHKRIMIFVHKTRRQIASVLGKIAQQKQDEEDETSTSDSKPGISVDEKMALWMTGSEKLEIEYDAIELHQSHQEEDRDLANCLESLIVYDPNYEWLVRRVQ</sequence>
<accession>A0A8H3FU33</accession>
<dbReference type="AlphaFoldDB" id="A0A8H3FU33"/>
<organism evidence="2 3">
    <name type="scientific">Gomphillus americanus</name>
    <dbReference type="NCBI Taxonomy" id="1940652"/>
    <lineage>
        <taxon>Eukaryota</taxon>
        <taxon>Fungi</taxon>
        <taxon>Dikarya</taxon>
        <taxon>Ascomycota</taxon>
        <taxon>Pezizomycotina</taxon>
        <taxon>Lecanoromycetes</taxon>
        <taxon>OSLEUM clade</taxon>
        <taxon>Ostropomycetidae</taxon>
        <taxon>Ostropales</taxon>
        <taxon>Graphidaceae</taxon>
        <taxon>Gomphilloideae</taxon>
        <taxon>Gomphillus</taxon>
    </lineage>
</organism>
<proteinExistence type="predicted"/>
<dbReference type="OrthoDB" id="5105212at2759"/>
<evidence type="ECO:0000313" key="2">
    <source>
        <dbReference type="EMBL" id="CAF9927823.1"/>
    </source>
</evidence>
<dbReference type="Proteomes" id="UP000664169">
    <property type="component" value="Unassembled WGS sequence"/>
</dbReference>
<evidence type="ECO:0000256" key="1">
    <source>
        <dbReference type="SAM" id="MobiDB-lite"/>
    </source>
</evidence>
<protein>
    <submittedName>
        <fullName evidence="2">Uncharacterized protein</fullName>
    </submittedName>
</protein>
<evidence type="ECO:0000313" key="3">
    <source>
        <dbReference type="Proteomes" id="UP000664169"/>
    </source>
</evidence>
<dbReference type="EMBL" id="CAJPDQ010000028">
    <property type="protein sequence ID" value="CAF9927823.1"/>
    <property type="molecule type" value="Genomic_DNA"/>
</dbReference>
<comment type="caution">
    <text evidence="2">The sequence shown here is derived from an EMBL/GenBank/DDBJ whole genome shotgun (WGS) entry which is preliminary data.</text>
</comment>
<feature type="region of interest" description="Disordered" evidence="1">
    <location>
        <begin position="124"/>
        <end position="144"/>
    </location>
</feature>